<proteinExistence type="predicted"/>
<dbReference type="EMBL" id="JAJSOJ010000060">
    <property type="protein sequence ID" value="MCE0745079.1"/>
    <property type="molecule type" value="Genomic_DNA"/>
</dbReference>
<name>A0ABS8VXT8_9PROT</name>
<protein>
    <submittedName>
        <fullName evidence="1">Uncharacterized protein</fullName>
    </submittedName>
</protein>
<comment type="caution">
    <text evidence="1">The sequence shown here is derived from an EMBL/GenBank/DDBJ whole genome shotgun (WGS) entry which is preliminary data.</text>
</comment>
<accession>A0ABS8VXT8</accession>
<dbReference type="RefSeq" id="WP_232878796.1">
    <property type="nucleotide sequence ID" value="NZ_JAJSOJ010000060.1"/>
</dbReference>
<evidence type="ECO:0000313" key="1">
    <source>
        <dbReference type="EMBL" id="MCE0745079.1"/>
    </source>
</evidence>
<keyword evidence="2" id="KW-1185">Reference proteome</keyword>
<dbReference type="Proteomes" id="UP001521074">
    <property type="component" value="Unassembled WGS sequence"/>
</dbReference>
<sequence>MADETRLGALCFRWMGDTAFQAPIRGGVPALIDLGRLLQITERILRDEETDEDL</sequence>
<evidence type="ECO:0000313" key="2">
    <source>
        <dbReference type="Proteomes" id="UP001521074"/>
    </source>
</evidence>
<gene>
    <name evidence="1" type="ORF">LWC05_14470</name>
</gene>
<reference evidence="1 2" key="1">
    <citation type="submission" date="2021-12" db="EMBL/GenBank/DDBJ databases">
        <title>Genome sequence of Acetobacter sicerae DmPark20a_162.</title>
        <authorList>
            <person name="Chaston J.M."/>
        </authorList>
    </citation>
    <scope>NUCLEOTIDE SEQUENCE [LARGE SCALE GENOMIC DNA]</scope>
    <source>
        <strain evidence="1 2">DmPark20a_162</strain>
    </source>
</reference>
<organism evidence="1 2">
    <name type="scientific">Acetobacter sicerae</name>
    <dbReference type="NCBI Taxonomy" id="85325"/>
    <lineage>
        <taxon>Bacteria</taxon>
        <taxon>Pseudomonadati</taxon>
        <taxon>Pseudomonadota</taxon>
        <taxon>Alphaproteobacteria</taxon>
        <taxon>Acetobacterales</taxon>
        <taxon>Acetobacteraceae</taxon>
        <taxon>Acetobacter</taxon>
    </lineage>
</organism>